<keyword evidence="9" id="KW-1185">Reference proteome</keyword>
<proteinExistence type="inferred from homology"/>
<evidence type="ECO:0000256" key="1">
    <source>
        <dbReference type="ARBA" id="ARBA00004141"/>
    </source>
</evidence>
<feature type="transmembrane region" description="Helical" evidence="7">
    <location>
        <begin position="335"/>
        <end position="359"/>
    </location>
</feature>
<reference evidence="8 9" key="1">
    <citation type="journal article" date="2023" name="Hortic Res">
        <title>Pangenome of water caltrop reveals structural variations and asymmetric subgenome divergence after allopolyploidization.</title>
        <authorList>
            <person name="Zhang X."/>
            <person name="Chen Y."/>
            <person name="Wang L."/>
            <person name="Yuan Y."/>
            <person name="Fang M."/>
            <person name="Shi L."/>
            <person name="Lu R."/>
            <person name="Comes H.P."/>
            <person name="Ma Y."/>
            <person name="Chen Y."/>
            <person name="Huang G."/>
            <person name="Zhou Y."/>
            <person name="Zheng Z."/>
            <person name="Qiu Y."/>
        </authorList>
    </citation>
    <scope>NUCLEOTIDE SEQUENCE [LARGE SCALE GENOMIC DNA]</scope>
    <source>
        <tissue evidence="8">Roots</tissue>
    </source>
</reference>
<evidence type="ECO:0000256" key="3">
    <source>
        <dbReference type="ARBA" id="ARBA00022448"/>
    </source>
</evidence>
<feature type="transmembrane region" description="Helical" evidence="7">
    <location>
        <begin position="212"/>
        <end position="237"/>
    </location>
</feature>
<dbReference type="GO" id="GO:0016020">
    <property type="term" value="C:membrane"/>
    <property type="evidence" value="ECO:0007669"/>
    <property type="project" value="UniProtKB-SubCell"/>
</dbReference>
<sequence length="483" mass="52007">MAIDTPLLSNGNNHGSGDLSLQESKSVIRDFGSESKRLWKLAGPAIFTSICQYSLGALTQTFAGLVGEIELAAVSVENSVIAGLAFGVMLGMGSALETLCGQAYGAGRLRMLGIYMQRSWVILLTTACLLVPIYVFAPPILEVIGETTEISEAAGKFAIWMLPQLFAYAMNFPIQKFLQAQRKVMVMAWISAGVLVFHAIFSWLFILKLGWGLVGAAIMLNTSWWLIIIGQLLYIFITKSDGAWSGFSWLAFADLYGFIKLSLASAVMLCLEFWYLMILVVITGRLPNPLIPVDAISICMNIQGWDAMIALGFNAAISVRVSNELGAGNARLAKFAVVVVSVTSVSIGVICMCVVFATRDIFPYLFTSSDAVAAETTKLAILLGITVLLNSLQPVLSGVAVGAGWQSLVAYINIGCYYIVGLPAGILLGFTFGFGVMGIWSGMIGGICLQTLILIVVTSITNWKREAEEAGDRVKQWGGSIEY</sequence>
<comment type="caution">
    <text evidence="7">Lacks conserved residue(s) required for the propagation of feature annotation.</text>
</comment>
<feature type="transmembrane region" description="Helical" evidence="7">
    <location>
        <begin position="379"/>
        <end position="401"/>
    </location>
</feature>
<dbReference type="PANTHER" id="PTHR11206">
    <property type="entry name" value="MULTIDRUG RESISTANCE PROTEIN"/>
    <property type="match status" value="1"/>
</dbReference>
<organism evidence="8 9">
    <name type="scientific">Trapa incisa</name>
    <dbReference type="NCBI Taxonomy" id="236973"/>
    <lineage>
        <taxon>Eukaryota</taxon>
        <taxon>Viridiplantae</taxon>
        <taxon>Streptophyta</taxon>
        <taxon>Embryophyta</taxon>
        <taxon>Tracheophyta</taxon>
        <taxon>Spermatophyta</taxon>
        <taxon>Magnoliopsida</taxon>
        <taxon>eudicotyledons</taxon>
        <taxon>Gunneridae</taxon>
        <taxon>Pentapetalae</taxon>
        <taxon>rosids</taxon>
        <taxon>malvids</taxon>
        <taxon>Myrtales</taxon>
        <taxon>Lythraceae</taxon>
        <taxon>Trapa</taxon>
    </lineage>
</organism>
<feature type="transmembrane region" description="Helical" evidence="7">
    <location>
        <begin position="408"/>
        <end position="432"/>
    </location>
</feature>
<evidence type="ECO:0000256" key="4">
    <source>
        <dbReference type="ARBA" id="ARBA00022692"/>
    </source>
</evidence>
<evidence type="ECO:0000256" key="5">
    <source>
        <dbReference type="ARBA" id="ARBA00022989"/>
    </source>
</evidence>
<dbReference type="Proteomes" id="UP001345219">
    <property type="component" value="Chromosome 9"/>
</dbReference>
<dbReference type="Pfam" id="PF01554">
    <property type="entry name" value="MatE"/>
    <property type="match status" value="2"/>
</dbReference>
<evidence type="ECO:0000256" key="2">
    <source>
        <dbReference type="ARBA" id="ARBA00010199"/>
    </source>
</evidence>
<feature type="transmembrane region" description="Helical" evidence="7">
    <location>
        <begin position="258"/>
        <end position="282"/>
    </location>
</feature>
<accession>A0AAN7JAU3</accession>
<keyword evidence="6 7" id="KW-0472">Membrane</keyword>
<evidence type="ECO:0000313" key="8">
    <source>
        <dbReference type="EMBL" id="KAK4744051.1"/>
    </source>
</evidence>
<feature type="transmembrane region" description="Helical" evidence="7">
    <location>
        <begin position="438"/>
        <end position="457"/>
    </location>
</feature>
<dbReference type="InterPro" id="IPR045069">
    <property type="entry name" value="MATE_euk"/>
</dbReference>
<comment type="subcellular location">
    <subcellularLocation>
        <location evidence="1">Membrane</location>
        <topology evidence="1">Multi-pass membrane protein</topology>
    </subcellularLocation>
</comment>
<dbReference type="GO" id="GO:0015297">
    <property type="term" value="F:antiporter activity"/>
    <property type="evidence" value="ECO:0007669"/>
    <property type="project" value="InterPro"/>
</dbReference>
<name>A0AAN7JAU3_9MYRT</name>
<dbReference type="GO" id="GO:0042910">
    <property type="term" value="F:xenobiotic transmembrane transporter activity"/>
    <property type="evidence" value="ECO:0007669"/>
    <property type="project" value="InterPro"/>
</dbReference>
<keyword evidence="5 7" id="KW-1133">Transmembrane helix</keyword>
<comment type="caution">
    <text evidence="8">The sequence shown here is derived from an EMBL/GenBank/DDBJ whole genome shotgun (WGS) entry which is preliminary data.</text>
</comment>
<feature type="transmembrane region" description="Helical" evidence="7">
    <location>
        <begin position="120"/>
        <end position="137"/>
    </location>
</feature>
<gene>
    <name evidence="8" type="ORF">SAY87_010363</name>
</gene>
<feature type="transmembrane region" description="Helical" evidence="7">
    <location>
        <begin position="186"/>
        <end position="206"/>
    </location>
</feature>
<dbReference type="GO" id="GO:1990961">
    <property type="term" value="P:xenobiotic detoxification by transmembrane export across the plasma membrane"/>
    <property type="evidence" value="ECO:0007669"/>
    <property type="project" value="InterPro"/>
</dbReference>
<dbReference type="NCBIfam" id="TIGR00797">
    <property type="entry name" value="matE"/>
    <property type="match status" value="1"/>
</dbReference>
<dbReference type="EMBL" id="JAXIOK010000022">
    <property type="protein sequence ID" value="KAK4744051.1"/>
    <property type="molecule type" value="Genomic_DNA"/>
</dbReference>
<keyword evidence="3" id="KW-0813">Transport</keyword>
<evidence type="ECO:0000313" key="9">
    <source>
        <dbReference type="Proteomes" id="UP001345219"/>
    </source>
</evidence>
<comment type="similarity">
    <text evidence="2 7">Belongs to the multi antimicrobial extrusion (MATE) (TC 2.A.66.1) family.</text>
</comment>
<keyword evidence="4 7" id="KW-0812">Transmembrane</keyword>
<evidence type="ECO:0000256" key="7">
    <source>
        <dbReference type="RuleBase" id="RU004914"/>
    </source>
</evidence>
<dbReference type="AlphaFoldDB" id="A0AAN7JAU3"/>
<evidence type="ECO:0000256" key="6">
    <source>
        <dbReference type="ARBA" id="ARBA00023136"/>
    </source>
</evidence>
<dbReference type="CDD" id="cd13132">
    <property type="entry name" value="MATE_eukaryotic"/>
    <property type="match status" value="1"/>
</dbReference>
<protein>
    <recommendedName>
        <fullName evidence="7">Protein DETOXIFICATION</fullName>
    </recommendedName>
    <alternativeName>
        <fullName evidence="7">Multidrug and toxic compound extrusion protein</fullName>
    </alternativeName>
</protein>
<dbReference type="InterPro" id="IPR002528">
    <property type="entry name" value="MATE_fam"/>
</dbReference>